<name>A0A8N4IFI2_ELAGV</name>
<dbReference type="RefSeq" id="XP_029122400.1">
    <property type="nucleotide sequence ID" value="XM_029266567.1"/>
</dbReference>
<evidence type="ECO:0000256" key="1">
    <source>
        <dbReference type="ARBA" id="ARBA00007626"/>
    </source>
</evidence>
<evidence type="ECO:0000256" key="2">
    <source>
        <dbReference type="ARBA" id="ARBA00022737"/>
    </source>
</evidence>
<dbReference type="PANTHER" id="PTHR46128:SF211">
    <property type="entry name" value="PENTACOTRIPEPTIDE-REPEAT REGION OF PRORP DOMAIN-CONTAINING PROTEIN"/>
    <property type="match status" value="1"/>
</dbReference>
<reference evidence="6" key="1">
    <citation type="submission" date="2025-08" db="UniProtKB">
        <authorList>
            <consortium name="RefSeq"/>
        </authorList>
    </citation>
    <scope>IDENTIFICATION</scope>
</reference>
<feature type="signal peptide" evidence="4">
    <location>
        <begin position="1"/>
        <end position="22"/>
    </location>
</feature>
<evidence type="ECO:0000256" key="3">
    <source>
        <dbReference type="PROSITE-ProRule" id="PRU00708"/>
    </source>
</evidence>
<feature type="repeat" description="PPR" evidence="3">
    <location>
        <begin position="257"/>
        <end position="291"/>
    </location>
</feature>
<evidence type="ECO:0000256" key="4">
    <source>
        <dbReference type="SAM" id="SignalP"/>
    </source>
</evidence>
<organism evidence="5 6">
    <name type="scientific">Elaeis guineensis var. tenera</name>
    <name type="common">Oil palm</name>
    <dbReference type="NCBI Taxonomy" id="51953"/>
    <lineage>
        <taxon>Eukaryota</taxon>
        <taxon>Viridiplantae</taxon>
        <taxon>Streptophyta</taxon>
        <taxon>Embryophyta</taxon>
        <taxon>Tracheophyta</taxon>
        <taxon>Spermatophyta</taxon>
        <taxon>Magnoliopsida</taxon>
        <taxon>Liliopsida</taxon>
        <taxon>Arecaceae</taxon>
        <taxon>Arecoideae</taxon>
        <taxon>Cocoseae</taxon>
        <taxon>Elaeidinae</taxon>
        <taxon>Elaeis</taxon>
    </lineage>
</organism>
<evidence type="ECO:0000313" key="6">
    <source>
        <dbReference type="RefSeq" id="XP_029122400.1"/>
    </source>
</evidence>
<dbReference type="NCBIfam" id="TIGR00756">
    <property type="entry name" value="PPR"/>
    <property type="match status" value="5"/>
</dbReference>
<proteinExistence type="inferred from homology"/>
<dbReference type="OrthoDB" id="733434at2759"/>
<dbReference type="Gene3D" id="1.25.40.10">
    <property type="entry name" value="Tetratricopeptide repeat domain"/>
    <property type="match status" value="4"/>
</dbReference>
<dbReference type="PANTHER" id="PTHR46128">
    <property type="entry name" value="MITOCHONDRIAL GROUP I INTRON SPLICING FACTOR CCM1"/>
    <property type="match status" value="1"/>
</dbReference>
<gene>
    <name evidence="6" type="primary">LOC105051617</name>
</gene>
<comment type="similarity">
    <text evidence="1">Belongs to the PPR family. P subfamily.</text>
</comment>
<dbReference type="Pfam" id="PF01535">
    <property type="entry name" value="PPR"/>
    <property type="match status" value="3"/>
</dbReference>
<dbReference type="PROSITE" id="PS51375">
    <property type="entry name" value="PPR"/>
    <property type="match status" value="4"/>
</dbReference>
<accession>A0A8N4IFI2</accession>
<keyword evidence="4" id="KW-0732">Signal</keyword>
<dbReference type="Pfam" id="PF13041">
    <property type="entry name" value="PPR_2"/>
    <property type="match status" value="2"/>
</dbReference>
<sequence length="424" mass="48009">MLRIRKVFSLALALFHFPLRFSSNPNPKTLKTQARKSPQIQKSNALINSAGRFGDRRVPAAGPRSRKDSTGGFVDVAITIFRRIGHPDVHSYSNLIVGLCRFGRLANAVEVFHQMSVSNLAPTRYAANILIGQLCELGGRNQLIEKVKVKDWRRPFDILVPNIWAKSGIETAVEVLWAITKLGLLPSSHVVNGLVSELCRLGSIEEAIEILKMAENRKMRSIDESYTIVIRVLCGLRRMDEACNLFGRMIFLGLKPKLIVYNSIIHSFCKLGNVAEAQDYFDIMNKRRCEPDCVTYTMLIHANCANRKWEAAYELLMEMVGLGWNPHFGTYNLVNGFLKEYGRLDLSQKLERKMEVENLQAYCKAGKLEAAYDKLSSMLAKGFYPPVYARDAFEQAFRRSGRWKIAQELLARLDQIVSKNSSQA</sequence>
<dbReference type="InterPro" id="IPR050872">
    <property type="entry name" value="PPR_P_subfamily"/>
</dbReference>
<protein>
    <submittedName>
        <fullName evidence="6">Pentatricopeptide repeat-containing protein At3g53700, chloroplastic</fullName>
    </submittedName>
</protein>
<dbReference type="InterPro" id="IPR002885">
    <property type="entry name" value="PPR_rpt"/>
</dbReference>
<keyword evidence="5" id="KW-1185">Reference proteome</keyword>
<feature type="chain" id="PRO_5035476250" evidence="4">
    <location>
        <begin position="23"/>
        <end position="424"/>
    </location>
</feature>
<feature type="repeat" description="PPR" evidence="3">
    <location>
        <begin position="292"/>
        <end position="326"/>
    </location>
</feature>
<dbReference type="Proteomes" id="UP000504607">
    <property type="component" value="Chromosome 9"/>
</dbReference>
<feature type="repeat" description="PPR" evidence="3">
    <location>
        <begin position="88"/>
        <end position="122"/>
    </location>
</feature>
<feature type="repeat" description="PPR" evidence="3">
    <location>
        <begin position="222"/>
        <end position="256"/>
    </location>
</feature>
<keyword evidence="2" id="KW-0677">Repeat</keyword>
<dbReference type="AlphaFoldDB" id="A0A8N4IFI2"/>
<evidence type="ECO:0000313" key="5">
    <source>
        <dbReference type="Proteomes" id="UP000504607"/>
    </source>
</evidence>
<dbReference type="InterPro" id="IPR011990">
    <property type="entry name" value="TPR-like_helical_dom_sf"/>
</dbReference>